<protein>
    <submittedName>
        <fullName evidence="1">Uncharacterized protein</fullName>
    </submittedName>
</protein>
<sequence>MVVGRRSGVDGPPWRATINFKNADGTYTPIGEINQYRPATVIPGVPGTFNVATTTGNCLIDKS</sequence>
<reference evidence="1 2" key="1">
    <citation type="submission" date="2017-08" db="EMBL/GenBank/DDBJ databases">
        <title>Complete genome sequence of a novel bacteriophage infecting Bordetella bronchiseptica.</title>
        <authorList>
            <person name="Chen Y."/>
            <person name="Song J."/>
            <person name="Wu B."/>
        </authorList>
    </citation>
    <scope>NUCLEOTIDE SEQUENCE [LARGE SCALE GENOMIC DNA]</scope>
</reference>
<dbReference type="RefSeq" id="YP_009792732.1">
    <property type="nucleotide sequence ID" value="NC_047861.1"/>
</dbReference>
<evidence type="ECO:0000313" key="2">
    <source>
        <dbReference type="Proteomes" id="UP000228765"/>
    </source>
</evidence>
<dbReference type="EMBL" id="MF663786">
    <property type="protein sequence ID" value="ATI15684.1"/>
    <property type="molecule type" value="Genomic_DNA"/>
</dbReference>
<name>A0A291LA49_9CAUD</name>
<dbReference type="GeneID" id="54982940"/>
<accession>A0A291LA49</accession>
<proteinExistence type="predicted"/>
<keyword evidence="2" id="KW-1185">Reference proteome</keyword>
<evidence type="ECO:0000313" key="1">
    <source>
        <dbReference type="EMBL" id="ATI15684.1"/>
    </source>
</evidence>
<dbReference type="Proteomes" id="UP000228765">
    <property type="component" value="Segment"/>
</dbReference>
<organism evidence="1 2">
    <name type="scientific">Bordetella phage vB_BbrM_PHB04</name>
    <dbReference type="NCBI Taxonomy" id="2029657"/>
    <lineage>
        <taxon>Viruses</taxon>
        <taxon>Duplodnaviria</taxon>
        <taxon>Heunggongvirae</taxon>
        <taxon>Uroviricota</taxon>
        <taxon>Caudoviricetes</taxon>
        <taxon>Phabquatrovirus</taxon>
        <taxon>Phabquatrovirus PHB04</taxon>
    </lineage>
</organism>
<dbReference type="KEGG" id="vg:54982940"/>